<evidence type="ECO:0000256" key="7">
    <source>
        <dbReference type="SAM" id="Coils"/>
    </source>
</evidence>
<feature type="compositionally biased region" description="Basic residues" evidence="8">
    <location>
        <begin position="1"/>
        <end position="11"/>
    </location>
</feature>
<feature type="region of interest" description="Disordered" evidence="8">
    <location>
        <begin position="1"/>
        <end position="40"/>
    </location>
</feature>
<comment type="similarity">
    <text evidence="2">Belongs to the EXO84 family.</text>
</comment>
<evidence type="ECO:0000313" key="10">
    <source>
        <dbReference type="EMBL" id="KIY52686.1"/>
    </source>
</evidence>
<dbReference type="EMBL" id="KN881630">
    <property type="protein sequence ID" value="KIY52686.1"/>
    <property type="molecule type" value="Genomic_DNA"/>
</dbReference>
<reference evidence="10 11" key="1">
    <citation type="journal article" date="2015" name="Fungal Genet. Biol.">
        <title>Evolution of novel wood decay mechanisms in Agaricales revealed by the genome sequences of Fistulina hepatica and Cylindrobasidium torrendii.</title>
        <authorList>
            <person name="Floudas D."/>
            <person name="Held B.W."/>
            <person name="Riley R."/>
            <person name="Nagy L.G."/>
            <person name="Koehler G."/>
            <person name="Ransdell A.S."/>
            <person name="Younus H."/>
            <person name="Chow J."/>
            <person name="Chiniquy J."/>
            <person name="Lipzen A."/>
            <person name="Tritt A."/>
            <person name="Sun H."/>
            <person name="Haridas S."/>
            <person name="LaButti K."/>
            <person name="Ohm R.A."/>
            <person name="Kues U."/>
            <person name="Blanchette R.A."/>
            <person name="Grigoriev I.V."/>
            <person name="Minto R.E."/>
            <person name="Hibbett D.S."/>
        </authorList>
    </citation>
    <scope>NUCLEOTIDE SEQUENCE [LARGE SCALE GENOMIC DNA]</scope>
    <source>
        <strain evidence="10 11">ATCC 64428</strain>
    </source>
</reference>
<evidence type="ECO:0000256" key="6">
    <source>
        <dbReference type="ARBA" id="ARBA00022927"/>
    </source>
</evidence>
<dbReference type="OrthoDB" id="642193at2759"/>
<feature type="domain" description="Exocyst component Exo84 C-terminal" evidence="9">
    <location>
        <begin position="412"/>
        <end position="605"/>
    </location>
</feature>
<dbReference type="SUPFAM" id="SSF74788">
    <property type="entry name" value="Cullin repeat-like"/>
    <property type="match status" value="1"/>
</dbReference>
<sequence length="624" mass="70121">MQSLRTRKPQAPRKDQREASKPGTGLRVNARKSRVDDKIKKRMSMRYAEISSPTELNGVPAVPSLPTGLAPSREAEEYVLNGADGVTKQEKSIVEVRILDEENFDADAFLKTKLARSTEAEIKTLQSTLRATKDDTSSELQKHVFENYAEFVLISKEISTLENEMLELKESLSEYKSMPSLLHIPDPSSSSATVSTYRRSSVADLRILYFNQMQTLHAQIEGSSKFAPTTPGRHIIAEHDRISSLNAATYKAMGRVKFVVMDDMVLVARRRRRGGGDGSGAGEGKLVAERCWPLNEMLVLDTKDSPSMTNVFKIRHGKETHVYRTDAPADKRNLLSQFRQVAEELAAKKRKEREGEHERRKSLWIGGGDRTSTSFDNGHPSSDWMVDLARQAGAVTGQSVDAREKAERDARSVAEWSDELTVAISLRQWDKAVELIEQGKQRRATTPSLSARLPGLNTRLVSALLESLSLASNRKSTVVSLIALLLRLDAGPAARTTFLEMRTRVMRSLIRKIKFEGHVGTYVGDLAIVVFTGIKHTADWFLASFKDNEAASAFIEWAKRQIESYAEMFRKQVYSIDVDPMVVEEAKRITYSQSRKLLQEYGLDFRFMFDGLLVEHPNRPKTPP</sequence>
<dbReference type="GO" id="GO:0006887">
    <property type="term" value="P:exocytosis"/>
    <property type="evidence" value="ECO:0007669"/>
    <property type="project" value="UniProtKB-KW"/>
</dbReference>
<keyword evidence="4" id="KW-0813">Transport</keyword>
<evidence type="ECO:0000256" key="3">
    <source>
        <dbReference type="ARBA" id="ARBA00021269"/>
    </source>
</evidence>
<proteinExistence type="inferred from homology"/>
<keyword evidence="7" id="KW-0175">Coiled coil</keyword>
<feature type="region of interest" description="Disordered" evidence="8">
    <location>
        <begin position="347"/>
        <end position="375"/>
    </location>
</feature>
<keyword evidence="11" id="KW-1185">Reference proteome</keyword>
<dbReference type="Pfam" id="PF16528">
    <property type="entry name" value="Exo84_C"/>
    <property type="match status" value="1"/>
</dbReference>
<dbReference type="InterPro" id="IPR032403">
    <property type="entry name" value="Exo84_C"/>
</dbReference>
<protein>
    <recommendedName>
        <fullName evidence="3">Exocyst complex component EXO84</fullName>
    </recommendedName>
</protein>
<feature type="coiled-coil region" evidence="7">
    <location>
        <begin position="115"/>
        <end position="178"/>
    </location>
</feature>
<dbReference type="InterPro" id="IPR016159">
    <property type="entry name" value="Cullin_repeat-like_dom_sf"/>
</dbReference>
<dbReference type="Gene3D" id="2.30.29.30">
    <property type="entry name" value="Pleckstrin-homology domain (PH domain)/Phosphotyrosine-binding domain (PTB)"/>
    <property type="match status" value="1"/>
</dbReference>
<accession>A0A0D7AN15</accession>
<dbReference type="AlphaFoldDB" id="A0A0D7AN15"/>
<dbReference type="Gene3D" id="1.20.58.1210">
    <property type="entry name" value="Exo84p, N-terminal helical domain"/>
    <property type="match status" value="1"/>
</dbReference>
<comment type="subcellular location">
    <subcellularLocation>
        <location evidence="1">Cytoplasmic vesicle</location>
        <location evidence="1">Secretory vesicle</location>
    </subcellularLocation>
</comment>
<evidence type="ECO:0000256" key="2">
    <source>
        <dbReference type="ARBA" id="ARBA00007210"/>
    </source>
</evidence>
<keyword evidence="5" id="KW-0268">Exocytosis</keyword>
<evidence type="ECO:0000256" key="5">
    <source>
        <dbReference type="ARBA" id="ARBA00022483"/>
    </source>
</evidence>
<feature type="non-terminal residue" evidence="10">
    <location>
        <position position="624"/>
    </location>
</feature>
<dbReference type="InterPro" id="IPR011993">
    <property type="entry name" value="PH-like_dom_sf"/>
</dbReference>
<evidence type="ECO:0000259" key="9">
    <source>
        <dbReference type="Pfam" id="PF16528"/>
    </source>
</evidence>
<dbReference type="PANTHER" id="PTHR21426:SF12">
    <property type="entry name" value="EXOCYST COMPLEX COMPONENT 8"/>
    <property type="match status" value="1"/>
</dbReference>
<evidence type="ECO:0000256" key="8">
    <source>
        <dbReference type="SAM" id="MobiDB-lite"/>
    </source>
</evidence>
<dbReference type="Pfam" id="PF25345">
    <property type="entry name" value="PH_EXO84"/>
    <property type="match status" value="1"/>
</dbReference>
<name>A0A0D7AN15_9AGAR</name>
<evidence type="ECO:0000256" key="4">
    <source>
        <dbReference type="ARBA" id="ARBA00022448"/>
    </source>
</evidence>
<dbReference type="InterPro" id="IPR042561">
    <property type="entry name" value="Exo84_C_1"/>
</dbReference>
<dbReference type="GO" id="GO:0030133">
    <property type="term" value="C:transport vesicle"/>
    <property type="evidence" value="ECO:0007669"/>
    <property type="project" value="UniProtKB-SubCell"/>
</dbReference>
<dbReference type="Gene3D" id="1.20.58.1220">
    <property type="entry name" value="Exo84p, C-terminal helical domain"/>
    <property type="match status" value="1"/>
</dbReference>
<dbReference type="GO" id="GO:0015031">
    <property type="term" value="P:protein transport"/>
    <property type="evidence" value="ECO:0007669"/>
    <property type="project" value="UniProtKB-KW"/>
</dbReference>
<dbReference type="Pfam" id="PF08700">
    <property type="entry name" value="VPS51_Exo84_N"/>
    <property type="match status" value="1"/>
</dbReference>
<dbReference type="InterPro" id="IPR042560">
    <property type="entry name" value="Exo84_C_2"/>
</dbReference>
<dbReference type="InterPro" id="IPR033961">
    <property type="entry name" value="Exo84"/>
</dbReference>
<evidence type="ECO:0000313" key="11">
    <source>
        <dbReference type="Proteomes" id="UP000054144"/>
    </source>
</evidence>
<dbReference type="SUPFAM" id="SSF50729">
    <property type="entry name" value="PH domain-like"/>
    <property type="match status" value="1"/>
</dbReference>
<dbReference type="GO" id="GO:0000145">
    <property type="term" value="C:exocyst"/>
    <property type="evidence" value="ECO:0007669"/>
    <property type="project" value="InterPro"/>
</dbReference>
<dbReference type="PANTHER" id="PTHR21426">
    <property type="entry name" value="EXOCYST COMPLEX COMPONENT 8"/>
    <property type="match status" value="1"/>
</dbReference>
<organism evidence="10 11">
    <name type="scientific">Fistulina hepatica ATCC 64428</name>
    <dbReference type="NCBI Taxonomy" id="1128425"/>
    <lineage>
        <taxon>Eukaryota</taxon>
        <taxon>Fungi</taxon>
        <taxon>Dikarya</taxon>
        <taxon>Basidiomycota</taxon>
        <taxon>Agaricomycotina</taxon>
        <taxon>Agaricomycetes</taxon>
        <taxon>Agaricomycetidae</taxon>
        <taxon>Agaricales</taxon>
        <taxon>Fistulinaceae</taxon>
        <taxon>Fistulina</taxon>
    </lineage>
</organism>
<keyword evidence="6" id="KW-0653">Protein transport</keyword>
<gene>
    <name evidence="10" type="ORF">FISHEDRAFT_13163</name>
</gene>
<dbReference type="Proteomes" id="UP000054144">
    <property type="component" value="Unassembled WGS sequence"/>
</dbReference>
<evidence type="ECO:0000256" key="1">
    <source>
        <dbReference type="ARBA" id="ARBA00004398"/>
    </source>
</evidence>
<dbReference type="GO" id="GO:0006893">
    <property type="term" value="P:Golgi to plasma membrane transport"/>
    <property type="evidence" value="ECO:0007669"/>
    <property type="project" value="TreeGrafter"/>
</dbReference>
<feature type="compositionally biased region" description="Basic and acidic residues" evidence="8">
    <location>
        <begin position="347"/>
        <end position="361"/>
    </location>
</feature>